<accession>A0A9D4I8J4</accession>
<sequence>MFASLFNYVSETVFLTDWSVTSRRLCFSLIGPLRLGDCVSHRLVRYVSETVFLTDCSGDCVSH</sequence>
<dbReference type="EMBL" id="JAIWYP010000010">
    <property type="protein sequence ID" value="KAH3752259.1"/>
    <property type="molecule type" value="Genomic_DNA"/>
</dbReference>
<organism evidence="1 2">
    <name type="scientific">Dreissena polymorpha</name>
    <name type="common">Zebra mussel</name>
    <name type="synonym">Mytilus polymorpha</name>
    <dbReference type="NCBI Taxonomy" id="45954"/>
    <lineage>
        <taxon>Eukaryota</taxon>
        <taxon>Metazoa</taxon>
        <taxon>Spiralia</taxon>
        <taxon>Lophotrochozoa</taxon>
        <taxon>Mollusca</taxon>
        <taxon>Bivalvia</taxon>
        <taxon>Autobranchia</taxon>
        <taxon>Heteroconchia</taxon>
        <taxon>Euheterodonta</taxon>
        <taxon>Imparidentia</taxon>
        <taxon>Neoheterodontei</taxon>
        <taxon>Myida</taxon>
        <taxon>Dreissenoidea</taxon>
        <taxon>Dreissenidae</taxon>
        <taxon>Dreissena</taxon>
    </lineage>
</organism>
<reference evidence="1" key="2">
    <citation type="submission" date="2020-11" db="EMBL/GenBank/DDBJ databases">
        <authorList>
            <person name="McCartney M.A."/>
            <person name="Auch B."/>
            <person name="Kono T."/>
            <person name="Mallez S."/>
            <person name="Becker A."/>
            <person name="Gohl D.M."/>
            <person name="Silverstein K.A.T."/>
            <person name="Koren S."/>
            <person name="Bechman K.B."/>
            <person name="Herman A."/>
            <person name="Abrahante J.E."/>
            <person name="Garbe J."/>
        </authorList>
    </citation>
    <scope>NUCLEOTIDE SEQUENCE</scope>
    <source>
        <strain evidence="1">Duluth1</strain>
        <tissue evidence="1">Whole animal</tissue>
    </source>
</reference>
<dbReference type="Proteomes" id="UP000828390">
    <property type="component" value="Unassembled WGS sequence"/>
</dbReference>
<protein>
    <submittedName>
        <fullName evidence="1">Uncharacterized protein</fullName>
    </submittedName>
</protein>
<name>A0A9D4I8J4_DREPO</name>
<proteinExistence type="predicted"/>
<reference evidence="1" key="1">
    <citation type="journal article" date="2019" name="bioRxiv">
        <title>The Genome of the Zebra Mussel, Dreissena polymorpha: A Resource for Invasive Species Research.</title>
        <authorList>
            <person name="McCartney M.A."/>
            <person name="Auch B."/>
            <person name="Kono T."/>
            <person name="Mallez S."/>
            <person name="Zhang Y."/>
            <person name="Obille A."/>
            <person name="Becker A."/>
            <person name="Abrahante J.E."/>
            <person name="Garbe J."/>
            <person name="Badalamenti J.P."/>
            <person name="Herman A."/>
            <person name="Mangelson H."/>
            <person name="Liachko I."/>
            <person name="Sullivan S."/>
            <person name="Sone E.D."/>
            <person name="Koren S."/>
            <person name="Silverstein K.A.T."/>
            <person name="Beckman K.B."/>
            <person name="Gohl D.M."/>
        </authorList>
    </citation>
    <scope>NUCLEOTIDE SEQUENCE</scope>
    <source>
        <strain evidence="1">Duluth1</strain>
        <tissue evidence="1">Whole animal</tissue>
    </source>
</reference>
<comment type="caution">
    <text evidence="1">The sequence shown here is derived from an EMBL/GenBank/DDBJ whole genome shotgun (WGS) entry which is preliminary data.</text>
</comment>
<keyword evidence="2" id="KW-1185">Reference proteome</keyword>
<evidence type="ECO:0000313" key="2">
    <source>
        <dbReference type="Proteomes" id="UP000828390"/>
    </source>
</evidence>
<gene>
    <name evidence="1" type="ORF">DPMN_186875</name>
</gene>
<evidence type="ECO:0000313" key="1">
    <source>
        <dbReference type="EMBL" id="KAH3752259.1"/>
    </source>
</evidence>
<dbReference type="AlphaFoldDB" id="A0A9D4I8J4"/>